<keyword evidence="1" id="KW-1133">Transmembrane helix</keyword>
<feature type="transmembrane region" description="Helical" evidence="1">
    <location>
        <begin position="88"/>
        <end position="109"/>
    </location>
</feature>
<dbReference type="InterPro" id="IPR000326">
    <property type="entry name" value="PAP2/HPO"/>
</dbReference>
<gene>
    <name evidence="3" type="ORF">GA0070618_3668</name>
</gene>
<keyword evidence="4" id="KW-1185">Reference proteome</keyword>
<feature type="domain" description="Phosphatidic acid phosphatase type 2/haloperoxidase" evidence="2">
    <location>
        <begin position="88"/>
        <end position="198"/>
    </location>
</feature>
<evidence type="ECO:0000256" key="1">
    <source>
        <dbReference type="SAM" id="Phobius"/>
    </source>
</evidence>
<keyword evidence="1" id="KW-0472">Membrane</keyword>
<dbReference type="InParanoid" id="A0A1C4Y7U4"/>
<feature type="transmembrane region" description="Helical" evidence="1">
    <location>
        <begin position="129"/>
        <end position="146"/>
    </location>
</feature>
<evidence type="ECO:0000259" key="2">
    <source>
        <dbReference type="SMART" id="SM00014"/>
    </source>
</evidence>
<dbReference type="Gene3D" id="1.20.144.10">
    <property type="entry name" value="Phosphatidic acid phosphatase type 2/haloperoxidase"/>
    <property type="match status" value="1"/>
</dbReference>
<feature type="transmembrane region" description="Helical" evidence="1">
    <location>
        <begin position="155"/>
        <end position="177"/>
    </location>
</feature>
<protein>
    <submittedName>
        <fullName evidence="3">Undecaprenyl-diphosphatase</fullName>
    </submittedName>
</protein>
<keyword evidence="1" id="KW-0812">Transmembrane</keyword>
<dbReference type="Pfam" id="PF01569">
    <property type="entry name" value="PAP2"/>
    <property type="match status" value="1"/>
</dbReference>
<accession>A0A1C4Y7U4</accession>
<proteinExistence type="predicted"/>
<dbReference type="FunCoup" id="A0A1C4Y7U4">
    <property type="interactions" value="6"/>
</dbReference>
<dbReference type="SUPFAM" id="SSF48317">
    <property type="entry name" value="Acid phosphatase/Vanadium-dependent haloperoxidase"/>
    <property type="match status" value="1"/>
</dbReference>
<name>A0A1C4Y7U4_MICEC</name>
<dbReference type="OrthoDB" id="5289372at2"/>
<feature type="transmembrane region" description="Helical" evidence="1">
    <location>
        <begin position="62"/>
        <end position="81"/>
    </location>
</feature>
<evidence type="ECO:0000313" key="4">
    <source>
        <dbReference type="Proteomes" id="UP000198253"/>
    </source>
</evidence>
<dbReference type="PANTHER" id="PTHR14969:SF13">
    <property type="entry name" value="AT30094P"/>
    <property type="match status" value="1"/>
</dbReference>
<evidence type="ECO:0000313" key="3">
    <source>
        <dbReference type="EMBL" id="SCF16784.1"/>
    </source>
</evidence>
<dbReference type="RefSeq" id="WP_088982711.1">
    <property type="nucleotide sequence ID" value="NZ_LT607413.1"/>
</dbReference>
<reference evidence="4" key="1">
    <citation type="submission" date="2016-06" db="EMBL/GenBank/DDBJ databases">
        <authorList>
            <person name="Varghese N."/>
            <person name="Submissions Spin"/>
        </authorList>
    </citation>
    <scope>NUCLEOTIDE SEQUENCE [LARGE SCALE GENOMIC DNA]</scope>
    <source>
        <strain evidence="4">DSM 43816</strain>
    </source>
</reference>
<dbReference type="Proteomes" id="UP000198253">
    <property type="component" value="Chromosome I"/>
</dbReference>
<dbReference type="InterPro" id="IPR036938">
    <property type="entry name" value="PAP2/HPO_sf"/>
</dbReference>
<organism evidence="3 4">
    <name type="scientific">Micromonospora echinospora</name>
    <name type="common">Micromonospora purpurea</name>
    <dbReference type="NCBI Taxonomy" id="1877"/>
    <lineage>
        <taxon>Bacteria</taxon>
        <taxon>Bacillati</taxon>
        <taxon>Actinomycetota</taxon>
        <taxon>Actinomycetes</taxon>
        <taxon>Micromonosporales</taxon>
        <taxon>Micromonosporaceae</taxon>
        <taxon>Micromonospora</taxon>
    </lineage>
</organism>
<feature type="transmembrane region" description="Helical" evidence="1">
    <location>
        <begin position="183"/>
        <end position="201"/>
    </location>
</feature>
<dbReference type="SMART" id="SM00014">
    <property type="entry name" value="acidPPc"/>
    <property type="match status" value="1"/>
</dbReference>
<dbReference type="PANTHER" id="PTHR14969">
    <property type="entry name" value="SPHINGOSINE-1-PHOSPHATE PHOSPHOHYDROLASE"/>
    <property type="match status" value="1"/>
</dbReference>
<dbReference type="EMBL" id="LT607413">
    <property type="protein sequence ID" value="SCF16784.1"/>
    <property type="molecule type" value="Genomic_DNA"/>
</dbReference>
<sequence length="210" mass="22279">MIARPPLLLPLLALAAFLALAVPVLTDWAPLDRADHALSETFREYGDQRPGLVSALRILTDVAATIPFLVAGLLATILLAARRDRRAAVFCATVTVTVPVLWGLAHWLLHNPRPLDGFVTVSSNGFPSGHTSNAAAAALVVVLLAWPRLARTGRLVTVTAAIAFAVFVGLTRVALLAHWPTDVLGGWLLALTVVPLAAYAVRERTPARAG</sequence>
<dbReference type="AlphaFoldDB" id="A0A1C4Y7U4"/>